<evidence type="ECO:0000259" key="2">
    <source>
        <dbReference type="Pfam" id="PF20152"/>
    </source>
</evidence>
<gene>
    <name evidence="3" type="ORF">GFSPODELE1_LOCUS31</name>
</gene>
<feature type="transmembrane region" description="Helical" evidence="1">
    <location>
        <begin position="63"/>
        <end position="84"/>
    </location>
</feature>
<reference evidence="4" key="1">
    <citation type="submission" date="2024-04" db="EMBL/GenBank/DDBJ databases">
        <authorList>
            <person name="Shaw F."/>
            <person name="Minotto A."/>
        </authorList>
    </citation>
    <scope>NUCLEOTIDE SEQUENCE [LARGE SCALE GENOMIC DNA]</scope>
</reference>
<protein>
    <recommendedName>
        <fullName evidence="2">DUF6534 domain-containing protein</fullName>
    </recommendedName>
</protein>
<dbReference type="PANTHER" id="PTHR40465">
    <property type="entry name" value="CHROMOSOME 1, WHOLE GENOME SHOTGUN SEQUENCE"/>
    <property type="match status" value="1"/>
</dbReference>
<evidence type="ECO:0000313" key="3">
    <source>
        <dbReference type="EMBL" id="CAL1693846.1"/>
    </source>
</evidence>
<feature type="transmembrane region" description="Helical" evidence="1">
    <location>
        <begin position="104"/>
        <end position="124"/>
    </location>
</feature>
<feature type="transmembrane region" description="Helical" evidence="1">
    <location>
        <begin position="26"/>
        <end position="51"/>
    </location>
</feature>
<feature type="domain" description="DUF6534" evidence="2">
    <location>
        <begin position="186"/>
        <end position="271"/>
    </location>
</feature>
<feature type="transmembrane region" description="Helical" evidence="1">
    <location>
        <begin position="246"/>
        <end position="269"/>
    </location>
</feature>
<keyword evidence="1" id="KW-1133">Transmembrane helix</keyword>
<dbReference type="EMBL" id="OZ037944">
    <property type="protein sequence ID" value="CAL1693846.1"/>
    <property type="molecule type" value="Genomic_DNA"/>
</dbReference>
<evidence type="ECO:0000256" key="1">
    <source>
        <dbReference type="SAM" id="Phobius"/>
    </source>
</evidence>
<name>A0ABP1CEH8_9APHY</name>
<organism evidence="3 4">
    <name type="scientific">Somion occarium</name>
    <dbReference type="NCBI Taxonomy" id="3059160"/>
    <lineage>
        <taxon>Eukaryota</taxon>
        <taxon>Fungi</taxon>
        <taxon>Dikarya</taxon>
        <taxon>Basidiomycota</taxon>
        <taxon>Agaricomycotina</taxon>
        <taxon>Agaricomycetes</taxon>
        <taxon>Polyporales</taxon>
        <taxon>Cerrenaceae</taxon>
        <taxon>Somion</taxon>
    </lineage>
</organism>
<keyword evidence="1" id="KW-0472">Membrane</keyword>
<keyword evidence="4" id="KW-1185">Reference proteome</keyword>
<dbReference type="InterPro" id="IPR045339">
    <property type="entry name" value="DUF6534"/>
</dbReference>
<dbReference type="Pfam" id="PF20152">
    <property type="entry name" value="DUF6534"/>
    <property type="match status" value="1"/>
</dbReference>
<feature type="transmembrane region" description="Helical" evidence="1">
    <location>
        <begin position="174"/>
        <end position="199"/>
    </location>
</feature>
<keyword evidence="1" id="KW-0812">Transmembrane</keyword>
<evidence type="ECO:0000313" key="4">
    <source>
        <dbReference type="Proteomes" id="UP001497453"/>
    </source>
</evidence>
<feature type="transmembrane region" description="Helical" evidence="1">
    <location>
        <begin position="220"/>
        <end position="240"/>
    </location>
</feature>
<dbReference type="Proteomes" id="UP001497453">
    <property type="component" value="Chromosome 1"/>
</dbReference>
<sequence length="335" mass="37301">MSPSFLADTIRNLYMSELNTSIGELLGSYVISSCITFIVYGIGVTQSYVYFLNCGKDPKWLKLLVGGVTLLETVHTVMVIHILYRFTVTGFGNLEVVGSISWSPPTAVIVENLIIVLVEGFFIYRLWILSKRSMSLVVTISSLHIVRCAFGITVGSLAFTHSDWVSYRSTTSTVVIVNVTDCLALLEDGVIAGFLIHYLRSSRKGFNPRTDRVILWLMSYIINTGLITMIVSLCVMVTFIAVEENFIFLGLNLIVCKLYANSLFGTLNARQMLHARVIKSLDPESDISRLSEIVASSQRIRTASVKPIRIQRSRIIDQSESSLELQTGKEPVPII</sequence>
<feature type="transmembrane region" description="Helical" evidence="1">
    <location>
        <begin position="136"/>
        <end position="159"/>
    </location>
</feature>
<dbReference type="PANTHER" id="PTHR40465:SF1">
    <property type="entry name" value="DUF6534 DOMAIN-CONTAINING PROTEIN"/>
    <property type="match status" value="1"/>
</dbReference>
<proteinExistence type="predicted"/>
<accession>A0ABP1CEH8</accession>